<dbReference type="Pfam" id="PF00612">
    <property type="entry name" value="IQ"/>
    <property type="match status" value="1"/>
</dbReference>
<dbReference type="SMART" id="SM00015">
    <property type="entry name" value="IQ"/>
    <property type="match status" value="1"/>
</dbReference>
<keyword evidence="5" id="KW-0282">Flagellum</keyword>
<evidence type="ECO:0000256" key="2">
    <source>
        <dbReference type="ARBA" id="ARBA00008222"/>
    </source>
</evidence>
<accession>W5K681</accession>
<name>W5K681_ASTMX</name>
<reference evidence="12" key="4">
    <citation type="submission" date="2025-09" db="UniProtKB">
        <authorList>
            <consortium name="Ensembl"/>
        </authorList>
    </citation>
    <scope>IDENTIFICATION</scope>
</reference>
<evidence type="ECO:0000256" key="8">
    <source>
        <dbReference type="ARBA" id="ARBA00023273"/>
    </source>
</evidence>
<feature type="coiled-coil region" evidence="10">
    <location>
        <begin position="155"/>
        <end position="316"/>
    </location>
</feature>
<evidence type="ECO:0000256" key="10">
    <source>
        <dbReference type="SAM" id="Coils"/>
    </source>
</evidence>
<keyword evidence="6" id="KW-0969">Cilium</keyword>
<evidence type="ECO:0000256" key="6">
    <source>
        <dbReference type="ARBA" id="ARBA00023069"/>
    </source>
</evidence>
<evidence type="ECO:0000256" key="5">
    <source>
        <dbReference type="ARBA" id="ARBA00022846"/>
    </source>
</evidence>
<dbReference type="eggNOG" id="ENOG502QQR7">
    <property type="taxonomic scope" value="Eukaryota"/>
</dbReference>
<dbReference type="Ensembl" id="ENSAMXT00000003092.2">
    <property type="protein sequence ID" value="ENSAMXP00000003092.2"/>
    <property type="gene ID" value="ENSAMXG00000003036.2"/>
</dbReference>
<keyword evidence="8" id="KW-0966">Cell projection</keyword>
<comment type="subcellular location">
    <subcellularLocation>
        <location evidence="1">Cytoplasm</location>
        <location evidence="1">Cytoskeleton</location>
        <location evidence="1">Flagellum axoneme</location>
    </subcellularLocation>
</comment>
<dbReference type="CDD" id="cd23766">
    <property type="entry name" value="IQCG"/>
    <property type="match status" value="1"/>
</dbReference>
<feature type="region of interest" description="Disordered" evidence="11">
    <location>
        <begin position="326"/>
        <end position="350"/>
    </location>
</feature>
<evidence type="ECO:0000313" key="12">
    <source>
        <dbReference type="Ensembl" id="ENSAMXP00000003092.2"/>
    </source>
</evidence>
<evidence type="ECO:0000256" key="11">
    <source>
        <dbReference type="SAM" id="MobiDB-lite"/>
    </source>
</evidence>
<dbReference type="PROSITE" id="PS50096">
    <property type="entry name" value="IQ"/>
    <property type="match status" value="1"/>
</dbReference>
<proteinExistence type="inferred from homology"/>
<evidence type="ECO:0000256" key="9">
    <source>
        <dbReference type="ARBA" id="ARBA00032183"/>
    </source>
</evidence>
<evidence type="ECO:0000256" key="1">
    <source>
        <dbReference type="ARBA" id="ARBA00004611"/>
    </source>
</evidence>
<feature type="compositionally biased region" description="Basic residues" evidence="11">
    <location>
        <begin position="332"/>
        <end position="350"/>
    </location>
</feature>
<dbReference type="GO" id="GO:0007288">
    <property type="term" value="P:sperm axoneme assembly"/>
    <property type="evidence" value="ECO:0007669"/>
    <property type="project" value="TreeGrafter"/>
</dbReference>
<dbReference type="PANTHER" id="PTHR14871:SF1">
    <property type="entry name" value="DYNEIN REGULATORY COMPLEX PROTEIN 9"/>
    <property type="match status" value="1"/>
</dbReference>
<dbReference type="InterPro" id="IPR000048">
    <property type="entry name" value="IQ_motif_EF-hand-BS"/>
</dbReference>
<protein>
    <recommendedName>
        <fullName evidence="3">Dynein regulatory complex protein 9</fullName>
    </recommendedName>
    <alternativeName>
        <fullName evidence="9">IQ domain-containing protein G</fullName>
    </alternativeName>
</protein>
<reference evidence="12" key="3">
    <citation type="submission" date="2025-08" db="UniProtKB">
        <authorList>
            <consortium name="Ensembl"/>
        </authorList>
    </citation>
    <scope>IDENTIFICATION</scope>
</reference>
<dbReference type="GO" id="GO:0036126">
    <property type="term" value="C:sperm flagellum"/>
    <property type="evidence" value="ECO:0007669"/>
    <property type="project" value="TreeGrafter"/>
</dbReference>
<dbReference type="InterPro" id="IPR042618">
    <property type="entry name" value="IQCG"/>
</dbReference>
<reference evidence="13" key="1">
    <citation type="submission" date="2013-03" db="EMBL/GenBank/DDBJ databases">
        <authorList>
            <person name="Jeffery W."/>
            <person name="Warren W."/>
            <person name="Wilson R.K."/>
        </authorList>
    </citation>
    <scope>NUCLEOTIDE SEQUENCE</scope>
    <source>
        <strain evidence="13">female</strain>
    </source>
</reference>
<keyword evidence="7" id="KW-0206">Cytoskeleton</keyword>
<dbReference type="AlphaFoldDB" id="W5K681"/>
<keyword evidence="10" id="KW-0175">Coiled coil</keyword>
<evidence type="ECO:0000256" key="4">
    <source>
        <dbReference type="ARBA" id="ARBA00022490"/>
    </source>
</evidence>
<dbReference type="HOGENOM" id="CLU_1111059_0_0_1"/>
<dbReference type="GO" id="GO:0005737">
    <property type="term" value="C:cytoplasm"/>
    <property type="evidence" value="ECO:0007669"/>
    <property type="project" value="TreeGrafter"/>
</dbReference>
<dbReference type="Proteomes" id="UP000018467">
    <property type="component" value="Unassembled WGS sequence"/>
</dbReference>
<dbReference type="GeneTree" id="ENSGT00730000111263"/>
<evidence type="ECO:0000256" key="3">
    <source>
        <dbReference type="ARBA" id="ARBA00013738"/>
    </source>
</evidence>
<evidence type="ECO:0000256" key="7">
    <source>
        <dbReference type="ARBA" id="ARBA00023212"/>
    </source>
</evidence>
<dbReference type="Gene3D" id="1.20.5.190">
    <property type="match status" value="1"/>
</dbReference>
<reference evidence="13" key="2">
    <citation type="journal article" date="2014" name="Nat. Commun.">
        <title>The cavefish genome reveals candidate genes for eye loss.</title>
        <authorList>
            <person name="McGaugh S.E."/>
            <person name="Gross J.B."/>
            <person name="Aken B."/>
            <person name="Blin M."/>
            <person name="Borowsky R."/>
            <person name="Chalopin D."/>
            <person name="Hinaux H."/>
            <person name="Jeffery W.R."/>
            <person name="Keene A."/>
            <person name="Ma L."/>
            <person name="Minx P."/>
            <person name="Murphy D."/>
            <person name="O'Quin K.E."/>
            <person name="Retaux S."/>
            <person name="Rohner N."/>
            <person name="Searle S.M."/>
            <person name="Stahl B.A."/>
            <person name="Tabin C."/>
            <person name="Volff J.N."/>
            <person name="Yoshizawa M."/>
            <person name="Warren W.C."/>
        </authorList>
    </citation>
    <scope>NUCLEOTIDE SEQUENCE [LARGE SCALE GENOMIC DNA]</scope>
    <source>
        <strain evidence="13">female</strain>
    </source>
</reference>
<dbReference type="PANTHER" id="PTHR14871">
    <property type="entry name" value="DYNEIN REGULATORY COMPLEX PROTEIN 9"/>
    <property type="match status" value="1"/>
</dbReference>
<dbReference type="Bgee" id="ENSAMXG00000003036">
    <property type="expression patterns" value="Expressed in testis and 9 other cell types or tissues"/>
</dbReference>
<organism evidence="12 13">
    <name type="scientific">Astyanax mexicanus</name>
    <name type="common">Blind cave fish</name>
    <name type="synonym">Astyanax fasciatus mexicanus</name>
    <dbReference type="NCBI Taxonomy" id="7994"/>
    <lineage>
        <taxon>Eukaryota</taxon>
        <taxon>Metazoa</taxon>
        <taxon>Chordata</taxon>
        <taxon>Craniata</taxon>
        <taxon>Vertebrata</taxon>
        <taxon>Euteleostomi</taxon>
        <taxon>Actinopterygii</taxon>
        <taxon>Neopterygii</taxon>
        <taxon>Teleostei</taxon>
        <taxon>Ostariophysi</taxon>
        <taxon>Characiformes</taxon>
        <taxon>Characoidei</taxon>
        <taxon>Acestrorhamphidae</taxon>
        <taxon>Acestrorhamphinae</taxon>
        <taxon>Astyanax</taxon>
    </lineage>
</organism>
<comment type="similarity">
    <text evidence="2">Belongs to the DRC9 family.</text>
</comment>
<keyword evidence="13" id="KW-1185">Reference proteome</keyword>
<evidence type="ECO:0000313" key="13">
    <source>
        <dbReference type="Proteomes" id="UP000018467"/>
    </source>
</evidence>
<keyword evidence="4" id="KW-0963">Cytoplasm</keyword>
<sequence length="350" mass="40452">MSCRVSGVDRLRVCAVLERCADQLDILGHIMPKNRRSRPGAEEAEAAHISVIIKQHQAAESHLKTVRKSRVNDSELSEAVEELHLSQNQLRRTLEESSSSHNNLAKVERDRQFVAKVISDLLAEIQESGTFHSLVQATEEERKKSDGEDHLHDTVIREELRIKALRKQLVDVQEEKTSELERLEGIKVELEQQLQQITLKKNIEKNYATSSAELLIYQGQKLANQKEQGLEEEKKGLEEKLDYWMERYEKHIEAKDQELTSLKSQRANTRAQLHSLAKKCREMERVITDDHLEKENRRQQLERQQLEREAATKIQAWWRGTLVRRGLVSNKNKSKKPKAKGGKKGKGKKK</sequence>